<organism evidence="1 2">
    <name type="scientific">Caerostris extrusa</name>
    <name type="common">Bark spider</name>
    <name type="synonym">Caerostris bankana</name>
    <dbReference type="NCBI Taxonomy" id="172846"/>
    <lineage>
        <taxon>Eukaryota</taxon>
        <taxon>Metazoa</taxon>
        <taxon>Ecdysozoa</taxon>
        <taxon>Arthropoda</taxon>
        <taxon>Chelicerata</taxon>
        <taxon>Arachnida</taxon>
        <taxon>Araneae</taxon>
        <taxon>Araneomorphae</taxon>
        <taxon>Entelegynae</taxon>
        <taxon>Araneoidea</taxon>
        <taxon>Araneidae</taxon>
        <taxon>Caerostris</taxon>
    </lineage>
</organism>
<dbReference type="EMBL" id="BPLR01020372">
    <property type="protein sequence ID" value="GIX78017.1"/>
    <property type="molecule type" value="Genomic_DNA"/>
</dbReference>
<proteinExistence type="predicted"/>
<reference evidence="1 2" key="1">
    <citation type="submission" date="2021-06" db="EMBL/GenBank/DDBJ databases">
        <title>Caerostris extrusa draft genome.</title>
        <authorList>
            <person name="Kono N."/>
            <person name="Arakawa K."/>
        </authorList>
    </citation>
    <scope>NUCLEOTIDE SEQUENCE [LARGE SCALE GENOMIC DNA]</scope>
</reference>
<protein>
    <submittedName>
        <fullName evidence="1">Uncharacterized protein</fullName>
    </submittedName>
</protein>
<comment type="caution">
    <text evidence="1">The sequence shown here is derived from an EMBL/GenBank/DDBJ whole genome shotgun (WGS) entry which is preliminary data.</text>
</comment>
<accession>A0AAV4MZQ0</accession>
<dbReference type="AlphaFoldDB" id="A0AAV4MZQ0"/>
<keyword evidence="2" id="KW-1185">Reference proteome</keyword>
<dbReference type="Proteomes" id="UP001054945">
    <property type="component" value="Unassembled WGS sequence"/>
</dbReference>
<evidence type="ECO:0000313" key="1">
    <source>
        <dbReference type="EMBL" id="GIX78017.1"/>
    </source>
</evidence>
<evidence type="ECO:0000313" key="2">
    <source>
        <dbReference type="Proteomes" id="UP001054945"/>
    </source>
</evidence>
<sequence length="87" mass="9906">MLDKEKYIYAEEALITLSAASCKIFCDVLMKSKVLWKPFAPAISAHQVLHMGQKLPAVVMLDVLMVLADLSQQLWKNITKYELCYKS</sequence>
<name>A0AAV4MZQ0_CAEEX</name>
<gene>
    <name evidence="1" type="ORF">CEXT_313711</name>
</gene>